<protein>
    <recommendedName>
        <fullName evidence="3">Transposase</fullName>
    </recommendedName>
</protein>
<gene>
    <name evidence="1" type="ORF">PHMEG_00033917</name>
</gene>
<dbReference type="AlphaFoldDB" id="A0A225USB9"/>
<sequence>MCNFAPRELERLWDLIEPHVVSTWNVGCGKKSASAPNEVLFMRLTALQHCGSWDSICSRFGMKSSPFQEMVKKFLSVFEPYLYEIFVSDAQNYCTMNQLRSLATFLKLPLRAICH</sequence>
<reference evidence="2" key="1">
    <citation type="submission" date="2017-03" db="EMBL/GenBank/DDBJ databases">
        <title>Phytopthora megakarya and P. palmivora, two closely related causual agents of cacao black pod achieved similar genome size and gene model numbers by different mechanisms.</title>
        <authorList>
            <person name="Ali S."/>
            <person name="Shao J."/>
            <person name="Larry D.J."/>
            <person name="Kronmiller B."/>
            <person name="Shen D."/>
            <person name="Strem M.D."/>
            <person name="Melnick R.L."/>
            <person name="Guiltinan M.J."/>
            <person name="Tyler B.M."/>
            <person name="Meinhardt L.W."/>
            <person name="Bailey B.A."/>
        </authorList>
    </citation>
    <scope>NUCLEOTIDE SEQUENCE [LARGE SCALE GENOMIC DNA]</scope>
    <source>
        <strain evidence="2">zdho120</strain>
    </source>
</reference>
<proteinExistence type="predicted"/>
<name>A0A225USB9_9STRA</name>
<comment type="caution">
    <text evidence="1">The sequence shown here is derived from an EMBL/GenBank/DDBJ whole genome shotgun (WGS) entry which is preliminary data.</text>
</comment>
<dbReference type="OrthoDB" id="91934at2759"/>
<dbReference type="EMBL" id="NBNE01012285">
    <property type="protein sequence ID" value="OWY95942.1"/>
    <property type="molecule type" value="Genomic_DNA"/>
</dbReference>
<evidence type="ECO:0000313" key="2">
    <source>
        <dbReference type="Proteomes" id="UP000198211"/>
    </source>
</evidence>
<dbReference type="Proteomes" id="UP000198211">
    <property type="component" value="Unassembled WGS sequence"/>
</dbReference>
<evidence type="ECO:0000313" key="1">
    <source>
        <dbReference type="EMBL" id="OWY95942.1"/>
    </source>
</evidence>
<keyword evidence="2" id="KW-1185">Reference proteome</keyword>
<evidence type="ECO:0008006" key="3">
    <source>
        <dbReference type="Google" id="ProtNLM"/>
    </source>
</evidence>
<accession>A0A225USB9</accession>
<organism evidence="1 2">
    <name type="scientific">Phytophthora megakarya</name>
    <dbReference type="NCBI Taxonomy" id="4795"/>
    <lineage>
        <taxon>Eukaryota</taxon>
        <taxon>Sar</taxon>
        <taxon>Stramenopiles</taxon>
        <taxon>Oomycota</taxon>
        <taxon>Peronosporomycetes</taxon>
        <taxon>Peronosporales</taxon>
        <taxon>Peronosporaceae</taxon>
        <taxon>Phytophthora</taxon>
    </lineage>
</organism>